<dbReference type="Pfam" id="PF06634">
    <property type="entry name" value="DUF1156"/>
    <property type="match status" value="1"/>
</dbReference>
<dbReference type="OrthoDB" id="3197274at2"/>
<accession>A0A2P6M5K2</accession>
<gene>
    <name evidence="3" type="ORF">C6N40_13425</name>
</gene>
<name>A0A2P6M5K2_9GAMM</name>
<evidence type="ECO:0000256" key="1">
    <source>
        <dbReference type="SAM" id="MobiDB-lite"/>
    </source>
</evidence>
<dbReference type="EMBL" id="PVLF01000032">
    <property type="protein sequence ID" value="PRH81274.1"/>
    <property type="molecule type" value="Genomic_DNA"/>
</dbReference>
<organism evidence="3 4">
    <name type="scientific">Arenimonas caeni</name>
    <dbReference type="NCBI Taxonomy" id="2058085"/>
    <lineage>
        <taxon>Bacteria</taxon>
        <taxon>Pseudomonadati</taxon>
        <taxon>Pseudomonadota</taxon>
        <taxon>Gammaproteobacteria</taxon>
        <taxon>Lysobacterales</taxon>
        <taxon>Lysobacteraceae</taxon>
        <taxon>Arenimonas</taxon>
    </lineage>
</organism>
<sequence>MVAIKSPKKLIEVALPLDDINAAAAREKSIRHGHPSTLHLWWARRPLAAARAVLFAQMVNDPGYETGKGFTRGVNKKEATRERERLFDIIRDLVKWENSNNEDVLERARAEIRKSWAETCELNRKHPQAAELFNPAKLPAFHDPFAGGGAIPLEAQRLGLESHASDLNPVAVLINKAMIEIPPKFAGRKPVGPVPAGEKQTKMAEDWSGARGLAEDVRRYGHWMREEAQKRIGHLYPQVEITAEMASVRPDLKQYVGQKLTVIAWLWARTVRSPNPAYSSVQVPLASTFLLSTKTGKEAWVEPVVEGNSYRFEVKVADGKRKPPPSAKAGTTAGKRAAFICLMSDVAVSYDHIRSEGKAGRMGQRLMAVVAEGQRGRVYLSPDDAMQALAESAKPAWKPDTPLPDNTRDFKTPNYGMDTFGDLFTPRQLVALNTFSDLVGEAREKIRADALQAGMADDGRGLDAGGDGATAYAEAVGIFLSLALSRLTDICNALCRWENTKTQVRNLFGRQAIPMLWDFAENNVFAESAGDYIISLGNLAKALDQMPARGSGLVSQKDAQGQAISSDKVISTDPPYYDNIGYADLSDFFYVWLRRTLRGTFPSLFATVAVPKAEELVATPYRHGGKEGAERFFLDGMTAAMHNIADKAHGAFPVTIYYAFKQSDTGSDGTASTGWETFIAAVLRAGFAIHGTWPMRTELGNRMIGSGTNALASSIILVCRRRPDDAPQIPRREFQRELKEVLAEALEAMLGGADGASPIAPVDLAQAAIGPGMGVFSQYAAVLESNGEPMSVKTALMLINRQVDEVLGGETFDADTNFCLGWFDEVGFGTGAFGNADVLARAKATSVDAVKHAGVLASDGGKVRLLKPDEYPEGWDPQTDNRTPVWEALHQLIRAYNAGGESAAGALLARMPEKSGDIRRLSYWLYNACAERKKLPEEARAYNELVTAWHAIEAASHDAGHINVQGSLDV</sequence>
<dbReference type="AlphaFoldDB" id="A0A2P6M5K2"/>
<proteinExistence type="predicted"/>
<feature type="domain" description="DUF1156" evidence="2">
    <location>
        <begin position="14"/>
        <end position="89"/>
    </location>
</feature>
<dbReference type="InterPro" id="IPR009537">
    <property type="entry name" value="DUF1156"/>
</dbReference>
<dbReference type="Proteomes" id="UP000241736">
    <property type="component" value="Unassembled WGS sequence"/>
</dbReference>
<protein>
    <recommendedName>
        <fullName evidence="2">DUF1156 domain-containing protein</fullName>
    </recommendedName>
</protein>
<evidence type="ECO:0000313" key="4">
    <source>
        <dbReference type="Proteomes" id="UP000241736"/>
    </source>
</evidence>
<keyword evidence="4" id="KW-1185">Reference proteome</keyword>
<evidence type="ECO:0000313" key="3">
    <source>
        <dbReference type="EMBL" id="PRH81274.1"/>
    </source>
</evidence>
<reference evidence="3 4" key="1">
    <citation type="submission" date="2018-03" db="EMBL/GenBank/DDBJ databases">
        <title>Arenimonas caeni sp. nov., isolated from activated sludge.</title>
        <authorList>
            <person name="Liu H."/>
        </authorList>
    </citation>
    <scope>NUCLEOTIDE SEQUENCE [LARGE SCALE GENOMIC DNA]</scope>
    <source>
        <strain evidence="4">z29</strain>
    </source>
</reference>
<evidence type="ECO:0000259" key="2">
    <source>
        <dbReference type="Pfam" id="PF06634"/>
    </source>
</evidence>
<comment type="caution">
    <text evidence="3">The sequence shown here is derived from an EMBL/GenBank/DDBJ whole genome shotgun (WGS) entry which is preliminary data.</text>
</comment>
<dbReference type="RefSeq" id="WP_106991539.1">
    <property type="nucleotide sequence ID" value="NZ_KZ679106.1"/>
</dbReference>
<feature type="region of interest" description="Disordered" evidence="1">
    <location>
        <begin position="189"/>
        <end position="208"/>
    </location>
</feature>